<accession>A0AA39WSC0</accession>
<dbReference type="PANTHER" id="PTHR38166">
    <property type="entry name" value="C2H2-TYPE DOMAIN-CONTAINING PROTEIN-RELATED"/>
    <property type="match status" value="1"/>
</dbReference>
<feature type="compositionally biased region" description="Polar residues" evidence="2">
    <location>
        <begin position="374"/>
        <end position="383"/>
    </location>
</feature>
<feature type="region of interest" description="Disordered" evidence="2">
    <location>
        <begin position="311"/>
        <end position="395"/>
    </location>
</feature>
<feature type="compositionally biased region" description="Low complexity" evidence="2">
    <location>
        <begin position="323"/>
        <end position="338"/>
    </location>
</feature>
<sequence>MEKPRRLTGLWRALSEHRAQSLPSMSKRITAGLRSILARKTGQSGVEDTEQSGKLTLSMDGVSLLGRRPAEVKGAQNASPPGAAAANSGAELYDLSRTDFDTYLEPKFRLEKSKDSDVDDESLAEAYSTEAAGKVSRKPSTKSQQEIINWMNQQRPAGESSTQHPNGGLPVKGSILGSGGEDADAASTNERAATPSDDARSSSPEKSSTRKPQHSRNSQDPKSRVIRESQQDQFAPVSRRGTFESQHRGIYAFKIHSTTSIADQFPLSRRDSEATVGTTVSGTVSDVTSSKRFSASTIATTLTMAASSETLHGQFKRIRPDSRSSSCRSGSIPSVRSSAHAPSSHGLRYKAVSSAPRDADPGLDEQPPIPAIPRQSSSGQNYADNAPLPAPPNSVLEAGTLAQERRGKHTGSSSGAAVRIDIVEEPQVSTEVGDGILSVINEHASDAGSAMIASPRPSVDRRPETHELFSERSNDRQSSEGPSIFSRGTSPLESSATSAGDLEHSRSSQENSDIEETMSDVTDHTDLSLIEAFEALPTRLNPAFLSLLVTLKEEVVRRIQQRLQTIFLQGHGTQERPTQPSAPGSGQPETSAGSTSRTDFLRALPTLRKRAFEGDDNDSFRRRDGDDWEKRKREDITPKVQLKDQLRKFACPYYKKYPESDKLSKSCRAPGWDSVHRVKEHIYRRHQRPPFRCPRCLHAFENENMLTEHQRAVVICETSEAQSEEETTYITKSQEMELRKRKRETSEEEKWFNIFRILFPGIPAEEFPSPYHEACLQALSSTSVELTEFRAFLHESLPSRVISDLNNHLRVQVPGFVISGDLTDVIRNTVREVMEDFHPIFVPVTPEVNGSEDWGPRVEGPRQSQANAQVLGAPICPHENWMFPPPVRPAPSPPATSQWTFPPLSESPSVSTFDFGFSNQVADVTAIPHAVGEVSTLWDFDEDYNTGPPSFGGYLEN</sequence>
<keyword evidence="1" id="KW-0479">Metal-binding</keyword>
<evidence type="ECO:0000313" key="4">
    <source>
        <dbReference type="EMBL" id="KAK0620695.1"/>
    </source>
</evidence>
<feature type="region of interest" description="Disordered" evidence="2">
    <location>
        <begin position="68"/>
        <end position="90"/>
    </location>
</feature>
<feature type="compositionally biased region" description="Basic and acidic residues" evidence="2">
    <location>
        <begin position="217"/>
        <end position="230"/>
    </location>
</feature>
<dbReference type="EMBL" id="JAULSU010000004">
    <property type="protein sequence ID" value="KAK0620695.1"/>
    <property type="molecule type" value="Genomic_DNA"/>
</dbReference>
<keyword evidence="5" id="KW-1185">Reference proteome</keyword>
<feature type="compositionally biased region" description="Basic and acidic residues" evidence="2">
    <location>
        <begin position="458"/>
        <end position="478"/>
    </location>
</feature>
<dbReference type="GO" id="GO:0008270">
    <property type="term" value="F:zinc ion binding"/>
    <property type="evidence" value="ECO:0007669"/>
    <property type="project" value="UniProtKB-KW"/>
</dbReference>
<feature type="compositionally biased region" description="Polar residues" evidence="2">
    <location>
        <begin position="141"/>
        <end position="165"/>
    </location>
</feature>
<feature type="region of interest" description="Disordered" evidence="2">
    <location>
        <begin position="108"/>
        <end position="242"/>
    </location>
</feature>
<dbReference type="PROSITE" id="PS50157">
    <property type="entry name" value="ZINC_FINGER_C2H2_2"/>
    <property type="match status" value="1"/>
</dbReference>
<evidence type="ECO:0000259" key="3">
    <source>
        <dbReference type="PROSITE" id="PS50157"/>
    </source>
</evidence>
<protein>
    <recommendedName>
        <fullName evidence="3">C2H2-type domain-containing protein</fullName>
    </recommendedName>
</protein>
<feature type="compositionally biased region" description="Low complexity" evidence="2">
    <location>
        <begin position="77"/>
        <end position="90"/>
    </location>
</feature>
<feature type="compositionally biased region" description="Polar residues" evidence="2">
    <location>
        <begin position="486"/>
        <end position="498"/>
    </location>
</feature>
<dbReference type="InterPro" id="IPR013087">
    <property type="entry name" value="Znf_C2H2_type"/>
</dbReference>
<evidence type="ECO:0000256" key="2">
    <source>
        <dbReference type="SAM" id="MobiDB-lite"/>
    </source>
</evidence>
<evidence type="ECO:0000313" key="5">
    <source>
        <dbReference type="Proteomes" id="UP001175000"/>
    </source>
</evidence>
<evidence type="ECO:0000256" key="1">
    <source>
        <dbReference type="PROSITE-ProRule" id="PRU00042"/>
    </source>
</evidence>
<keyword evidence="1" id="KW-0863">Zinc-finger</keyword>
<dbReference type="AlphaFoldDB" id="A0AA39WSC0"/>
<name>A0AA39WSC0_9PEZI</name>
<feature type="region of interest" description="Disordered" evidence="2">
    <location>
        <begin position="448"/>
        <end position="519"/>
    </location>
</feature>
<gene>
    <name evidence="4" type="ORF">B0T14DRAFT_236361</name>
</gene>
<reference evidence="4" key="1">
    <citation type="submission" date="2023-06" db="EMBL/GenBank/DDBJ databases">
        <title>Genome-scale phylogeny and comparative genomics of the fungal order Sordariales.</title>
        <authorList>
            <consortium name="Lawrence Berkeley National Laboratory"/>
            <person name="Hensen N."/>
            <person name="Bonometti L."/>
            <person name="Westerberg I."/>
            <person name="Brannstrom I.O."/>
            <person name="Guillou S."/>
            <person name="Cros-Aarteil S."/>
            <person name="Calhoun S."/>
            <person name="Haridas S."/>
            <person name="Kuo A."/>
            <person name="Mondo S."/>
            <person name="Pangilinan J."/>
            <person name="Riley R."/>
            <person name="Labutti K."/>
            <person name="Andreopoulos B."/>
            <person name="Lipzen A."/>
            <person name="Chen C."/>
            <person name="Yanf M."/>
            <person name="Daum C."/>
            <person name="Ng V."/>
            <person name="Clum A."/>
            <person name="Steindorff A."/>
            <person name="Ohm R."/>
            <person name="Martin F."/>
            <person name="Silar P."/>
            <person name="Natvig D."/>
            <person name="Lalanne C."/>
            <person name="Gautier V."/>
            <person name="Ament-Velasquez S.L."/>
            <person name="Kruys A."/>
            <person name="Hutchinson M.I."/>
            <person name="Powell A.J."/>
            <person name="Barry K."/>
            <person name="Miller A.N."/>
            <person name="Grigoriev I.V."/>
            <person name="Debuchy R."/>
            <person name="Gladieux P."/>
            <person name="Thoren M.H."/>
            <person name="Johannesson H."/>
        </authorList>
    </citation>
    <scope>NUCLEOTIDE SEQUENCE</scope>
    <source>
        <strain evidence="4">CBS 606.72</strain>
    </source>
</reference>
<organism evidence="4 5">
    <name type="scientific">Immersiella caudata</name>
    <dbReference type="NCBI Taxonomy" id="314043"/>
    <lineage>
        <taxon>Eukaryota</taxon>
        <taxon>Fungi</taxon>
        <taxon>Dikarya</taxon>
        <taxon>Ascomycota</taxon>
        <taxon>Pezizomycotina</taxon>
        <taxon>Sordariomycetes</taxon>
        <taxon>Sordariomycetidae</taxon>
        <taxon>Sordariales</taxon>
        <taxon>Lasiosphaeriaceae</taxon>
        <taxon>Immersiella</taxon>
    </lineage>
</organism>
<comment type="caution">
    <text evidence="4">The sequence shown here is derived from an EMBL/GenBank/DDBJ whole genome shotgun (WGS) entry which is preliminary data.</text>
</comment>
<feature type="region of interest" description="Disordered" evidence="2">
    <location>
        <begin position="568"/>
        <end position="599"/>
    </location>
</feature>
<keyword evidence="1" id="KW-0862">Zinc</keyword>
<feature type="domain" description="C2H2-type" evidence="3">
    <location>
        <begin position="691"/>
        <end position="722"/>
    </location>
</feature>
<proteinExistence type="predicted"/>
<dbReference type="Proteomes" id="UP001175000">
    <property type="component" value="Unassembled WGS sequence"/>
</dbReference>
<feature type="compositionally biased region" description="Polar residues" evidence="2">
    <location>
        <begin position="568"/>
        <end position="598"/>
    </location>
</feature>
<dbReference type="PANTHER" id="PTHR38166:SF1">
    <property type="entry name" value="C2H2-TYPE DOMAIN-CONTAINING PROTEIN"/>
    <property type="match status" value="1"/>
</dbReference>